<dbReference type="AlphaFoldDB" id="A0A0R1WGP8"/>
<sequence length="236" mass="27398">MKINLQEQLVNHLTDYLETLPANAKLPSERQLADEYEVSRNTVRAALLNLEAIGLVRRIHGKGTFVNRTNLNSDLSSSYKFGEQMQLLGKVPTTKIINFEKKEVNAYFVDNMNLEFGEFIIQIERLRLADDEPMMFERTYLPLKFFPTLTEEMLHNKSLYDTFEKDFQENISYADEYFSSGVIGDSDSKVMGLPEGMPCLLLKRKTYDLKKQLIEFTLSTARSDEFAYHVRHNIED</sequence>
<dbReference type="CDD" id="cd07377">
    <property type="entry name" value="WHTH_GntR"/>
    <property type="match status" value="1"/>
</dbReference>
<dbReference type="PATRIC" id="fig|1423774.3.peg.295"/>
<feature type="domain" description="HTH gntR-type" evidence="4">
    <location>
        <begin position="1"/>
        <end position="69"/>
    </location>
</feature>
<dbReference type="SMART" id="SM00345">
    <property type="entry name" value="HTH_GNTR"/>
    <property type="match status" value="1"/>
</dbReference>
<evidence type="ECO:0000256" key="1">
    <source>
        <dbReference type="ARBA" id="ARBA00023015"/>
    </source>
</evidence>
<proteinExistence type="predicted"/>
<dbReference type="Pfam" id="PF07702">
    <property type="entry name" value="UTRA"/>
    <property type="match status" value="1"/>
</dbReference>
<dbReference type="Pfam" id="PF00392">
    <property type="entry name" value="GntR"/>
    <property type="match status" value="1"/>
</dbReference>
<gene>
    <name evidence="5" type="ORF">FD31_GL000288</name>
</gene>
<dbReference type="InterPro" id="IPR050679">
    <property type="entry name" value="Bact_HTH_transcr_reg"/>
</dbReference>
<evidence type="ECO:0000256" key="2">
    <source>
        <dbReference type="ARBA" id="ARBA00023125"/>
    </source>
</evidence>
<evidence type="ECO:0000313" key="5">
    <source>
        <dbReference type="EMBL" id="KRM17210.1"/>
    </source>
</evidence>
<dbReference type="Gene3D" id="1.10.10.10">
    <property type="entry name" value="Winged helix-like DNA-binding domain superfamily/Winged helix DNA-binding domain"/>
    <property type="match status" value="1"/>
</dbReference>
<evidence type="ECO:0000313" key="6">
    <source>
        <dbReference type="Proteomes" id="UP000051302"/>
    </source>
</evidence>
<dbReference type="SUPFAM" id="SSF64288">
    <property type="entry name" value="Chorismate lyase-like"/>
    <property type="match status" value="1"/>
</dbReference>
<dbReference type="GO" id="GO:0045892">
    <property type="term" value="P:negative regulation of DNA-templated transcription"/>
    <property type="evidence" value="ECO:0007669"/>
    <property type="project" value="TreeGrafter"/>
</dbReference>
<dbReference type="GO" id="GO:0003700">
    <property type="term" value="F:DNA-binding transcription factor activity"/>
    <property type="evidence" value="ECO:0007669"/>
    <property type="project" value="InterPro"/>
</dbReference>
<accession>A0A0R1WGP8</accession>
<dbReference type="EMBL" id="AZFV01000011">
    <property type="protein sequence ID" value="KRM17210.1"/>
    <property type="molecule type" value="Genomic_DNA"/>
</dbReference>
<dbReference type="PANTHER" id="PTHR44846:SF17">
    <property type="entry name" value="GNTR-FAMILY TRANSCRIPTIONAL REGULATOR"/>
    <property type="match status" value="1"/>
</dbReference>
<dbReference type="SUPFAM" id="SSF46785">
    <property type="entry name" value="Winged helix' DNA-binding domain"/>
    <property type="match status" value="1"/>
</dbReference>
<dbReference type="RefSeq" id="WP_057891869.1">
    <property type="nucleotide sequence ID" value="NZ_AZFV01000011.1"/>
</dbReference>
<keyword evidence="1" id="KW-0805">Transcription regulation</keyword>
<dbReference type="InterPro" id="IPR036388">
    <property type="entry name" value="WH-like_DNA-bd_sf"/>
</dbReference>
<dbReference type="STRING" id="1423774.FD31_GL000288"/>
<dbReference type="PRINTS" id="PR00035">
    <property type="entry name" value="HTHGNTR"/>
</dbReference>
<keyword evidence="6" id="KW-1185">Reference proteome</keyword>
<keyword evidence="2" id="KW-0238">DNA-binding</keyword>
<dbReference type="InterPro" id="IPR000524">
    <property type="entry name" value="Tscrpt_reg_HTH_GntR"/>
</dbReference>
<dbReference type="InterPro" id="IPR028978">
    <property type="entry name" value="Chorismate_lyase_/UTRA_dom_sf"/>
</dbReference>
<dbReference type="Gene3D" id="3.40.1410.10">
    <property type="entry name" value="Chorismate lyase-like"/>
    <property type="match status" value="1"/>
</dbReference>
<protein>
    <submittedName>
        <fullName evidence="5">GntR family transcriptional regulator</fullName>
    </submittedName>
</protein>
<keyword evidence="3" id="KW-0804">Transcription</keyword>
<dbReference type="Proteomes" id="UP000051302">
    <property type="component" value="Unassembled WGS sequence"/>
</dbReference>
<evidence type="ECO:0000256" key="3">
    <source>
        <dbReference type="ARBA" id="ARBA00023163"/>
    </source>
</evidence>
<dbReference type="SMART" id="SM00866">
    <property type="entry name" value="UTRA"/>
    <property type="match status" value="1"/>
</dbReference>
<organism evidence="5 6">
    <name type="scientific">Companilactobacillus nantensis DSM 16982</name>
    <dbReference type="NCBI Taxonomy" id="1423774"/>
    <lineage>
        <taxon>Bacteria</taxon>
        <taxon>Bacillati</taxon>
        <taxon>Bacillota</taxon>
        <taxon>Bacilli</taxon>
        <taxon>Lactobacillales</taxon>
        <taxon>Lactobacillaceae</taxon>
        <taxon>Companilactobacillus</taxon>
    </lineage>
</organism>
<dbReference type="GO" id="GO:0003677">
    <property type="term" value="F:DNA binding"/>
    <property type="evidence" value="ECO:0007669"/>
    <property type="project" value="UniProtKB-KW"/>
</dbReference>
<name>A0A0R1WGP8_9LACO</name>
<dbReference type="InterPro" id="IPR011663">
    <property type="entry name" value="UTRA"/>
</dbReference>
<evidence type="ECO:0000259" key="4">
    <source>
        <dbReference type="PROSITE" id="PS50949"/>
    </source>
</evidence>
<comment type="caution">
    <text evidence="5">The sequence shown here is derived from an EMBL/GenBank/DDBJ whole genome shotgun (WGS) entry which is preliminary data.</text>
</comment>
<dbReference type="PROSITE" id="PS50949">
    <property type="entry name" value="HTH_GNTR"/>
    <property type="match status" value="1"/>
</dbReference>
<dbReference type="PANTHER" id="PTHR44846">
    <property type="entry name" value="MANNOSYL-D-GLYCERATE TRANSPORT/METABOLISM SYSTEM REPRESSOR MNGR-RELATED"/>
    <property type="match status" value="1"/>
</dbReference>
<reference evidence="5 6" key="1">
    <citation type="journal article" date="2015" name="Genome Announc.">
        <title>Expanding the biotechnology potential of lactobacilli through comparative genomics of 213 strains and associated genera.</title>
        <authorList>
            <person name="Sun Z."/>
            <person name="Harris H.M."/>
            <person name="McCann A."/>
            <person name="Guo C."/>
            <person name="Argimon S."/>
            <person name="Zhang W."/>
            <person name="Yang X."/>
            <person name="Jeffery I.B."/>
            <person name="Cooney J.C."/>
            <person name="Kagawa T.F."/>
            <person name="Liu W."/>
            <person name="Song Y."/>
            <person name="Salvetti E."/>
            <person name="Wrobel A."/>
            <person name="Rasinkangas P."/>
            <person name="Parkhill J."/>
            <person name="Rea M.C."/>
            <person name="O'Sullivan O."/>
            <person name="Ritari J."/>
            <person name="Douillard F.P."/>
            <person name="Paul Ross R."/>
            <person name="Yang R."/>
            <person name="Briner A.E."/>
            <person name="Felis G.E."/>
            <person name="de Vos W.M."/>
            <person name="Barrangou R."/>
            <person name="Klaenhammer T.R."/>
            <person name="Caufield P.W."/>
            <person name="Cui Y."/>
            <person name="Zhang H."/>
            <person name="O'Toole P.W."/>
        </authorList>
    </citation>
    <scope>NUCLEOTIDE SEQUENCE [LARGE SCALE GENOMIC DNA]</scope>
    <source>
        <strain evidence="5 6">DSM 16982</strain>
    </source>
</reference>
<dbReference type="InterPro" id="IPR036390">
    <property type="entry name" value="WH_DNA-bd_sf"/>
</dbReference>